<feature type="region of interest" description="Disordered" evidence="6">
    <location>
        <begin position="161"/>
        <end position="232"/>
    </location>
</feature>
<feature type="compositionally biased region" description="Pro residues" evidence="6">
    <location>
        <begin position="11"/>
        <end position="21"/>
    </location>
</feature>
<keyword evidence="3" id="KW-0645">Protease</keyword>
<evidence type="ECO:0000256" key="1">
    <source>
        <dbReference type="ARBA" id="ARBA00005234"/>
    </source>
</evidence>
<keyword evidence="9" id="KW-1185">Reference proteome</keyword>
<dbReference type="PANTHER" id="PTHR46896:SF3">
    <property type="entry name" value="FI06413P-RELATED"/>
    <property type="match status" value="1"/>
</dbReference>
<feature type="compositionally biased region" description="Low complexity" evidence="6">
    <location>
        <begin position="887"/>
        <end position="898"/>
    </location>
</feature>
<reference evidence="8" key="2">
    <citation type="submission" date="2023-05" db="EMBL/GenBank/DDBJ databases">
        <authorList>
            <consortium name="Lawrence Berkeley National Laboratory"/>
            <person name="Steindorff A."/>
            <person name="Hensen N."/>
            <person name="Bonometti L."/>
            <person name="Westerberg I."/>
            <person name="Brannstrom I.O."/>
            <person name="Guillou S."/>
            <person name="Cros-Aarteil S."/>
            <person name="Calhoun S."/>
            <person name="Haridas S."/>
            <person name="Kuo A."/>
            <person name="Mondo S."/>
            <person name="Pangilinan J."/>
            <person name="Riley R."/>
            <person name="Labutti K."/>
            <person name="Andreopoulos B."/>
            <person name="Lipzen A."/>
            <person name="Chen C."/>
            <person name="Yanf M."/>
            <person name="Daum C."/>
            <person name="Ng V."/>
            <person name="Clum A."/>
            <person name="Ohm R."/>
            <person name="Martin F."/>
            <person name="Silar P."/>
            <person name="Natvig D."/>
            <person name="Lalanne C."/>
            <person name="Gautier V."/>
            <person name="Ament-Velasquez S.L."/>
            <person name="Kruys A."/>
            <person name="Hutchinson M.I."/>
            <person name="Powell A.J."/>
            <person name="Barry K."/>
            <person name="Miller A.N."/>
            <person name="Grigoriev I.V."/>
            <person name="Debuchy R."/>
            <person name="Gladieux P."/>
            <person name="Thoren M.H."/>
            <person name="Johannesson H."/>
        </authorList>
    </citation>
    <scope>NUCLEOTIDE SEQUENCE</scope>
    <source>
        <strain evidence="8">CBS 508.74</strain>
    </source>
</reference>
<comment type="similarity">
    <text evidence="1">Belongs to the peptidase C48 family.</text>
</comment>
<dbReference type="Pfam" id="PF02902">
    <property type="entry name" value="Peptidase_C48"/>
    <property type="match status" value="1"/>
</dbReference>
<feature type="compositionally biased region" description="Polar residues" evidence="6">
    <location>
        <begin position="382"/>
        <end position="398"/>
    </location>
</feature>
<dbReference type="PROSITE" id="PS50600">
    <property type="entry name" value="ULP_PROTEASE"/>
    <property type="match status" value="1"/>
</dbReference>
<dbReference type="InterPro" id="IPR038765">
    <property type="entry name" value="Papain-like_cys_pep_sf"/>
</dbReference>
<feature type="compositionally biased region" description="Polar residues" evidence="6">
    <location>
        <begin position="407"/>
        <end position="433"/>
    </location>
</feature>
<dbReference type="PANTHER" id="PTHR46896">
    <property type="entry name" value="SENTRIN-SPECIFIC PROTEASE"/>
    <property type="match status" value="1"/>
</dbReference>
<keyword evidence="5" id="KW-0378">Hydrolase</keyword>
<dbReference type="GO" id="GO:0006508">
    <property type="term" value="P:proteolysis"/>
    <property type="evidence" value="ECO:0007669"/>
    <property type="project" value="UniProtKB-KW"/>
</dbReference>
<dbReference type="InterPro" id="IPR051947">
    <property type="entry name" value="Sentrin-specific_protease"/>
</dbReference>
<evidence type="ECO:0000259" key="7">
    <source>
        <dbReference type="PROSITE" id="PS50600"/>
    </source>
</evidence>
<keyword evidence="2" id="KW-0597">Phosphoprotein</keyword>
<feature type="domain" description="Ubiquitin-like protease family profile" evidence="7">
    <location>
        <begin position="485"/>
        <end position="751"/>
    </location>
</feature>
<feature type="region of interest" description="Disordered" evidence="6">
    <location>
        <begin position="660"/>
        <end position="679"/>
    </location>
</feature>
<dbReference type="AlphaFoldDB" id="A0AAN6QI18"/>
<dbReference type="Pfam" id="PF25424">
    <property type="entry name" value="PH_35"/>
    <property type="match status" value="1"/>
</dbReference>
<keyword evidence="4" id="KW-0833">Ubl conjugation pathway</keyword>
<proteinExistence type="inferred from homology"/>
<dbReference type="SUPFAM" id="SSF54001">
    <property type="entry name" value="Cysteine proteinases"/>
    <property type="match status" value="1"/>
</dbReference>
<evidence type="ECO:0000256" key="2">
    <source>
        <dbReference type="ARBA" id="ARBA00022553"/>
    </source>
</evidence>
<feature type="region of interest" description="Disordered" evidence="6">
    <location>
        <begin position="790"/>
        <end position="900"/>
    </location>
</feature>
<dbReference type="Proteomes" id="UP001302812">
    <property type="component" value="Unassembled WGS sequence"/>
</dbReference>
<dbReference type="RefSeq" id="XP_064668197.1">
    <property type="nucleotide sequence ID" value="XM_064811879.1"/>
</dbReference>
<feature type="region of interest" description="Disordered" evidence="6">
    <location>
        <begin position="1"/>
        <end position="127"/>
    </location>
</feature>
<organism evidence="8 9">
    <name type="scientific">Canariomyces notabilis</name>
    <dbReference type="NCBI Taxonomy" id="2074819"/>
    <lineage>
        <taxon>Eukaryota</taxon>
        <taxon>Fungi</taxon>
        <taxon>Dikarya</taxon>
        <taxon>Ascomycota</taxon>
        <taxon>Pezizomycotina</taxon>
        <taxon>Sordariomycetes</taxon>
        <taxon>Sordariomycetidae</taxon>
        <taxon>Sordariales</taxon>
        <taxon>Chaetomiaceae</taxon>
        <taxon>Canariomyces</taxon>
    </lineage>
</organism>
<dbReference type="EMBL" id="MU853349">
    <property type="protein sequence ID" value="KAK4110627.1"/>
    <property type="molecule type" value="Genomic_DNA"/>
</dbReference>
<feature type="compositionally biased region" description="Low complexity" evidence="6">
    <location>
        <begin position="434"/>
        <end position="448"/>
    </location>
</feature>
<dbReference type="GO" id="GO:0005634">
    <property type="term" value="C:nucleus"/>
    <property type="evidence" value="ECO:0007669"/>
    <property type="project" value="TreeGrafter"/>
</dbReference>
<feature type="compositionally biased region" description="Polar residues" evidence="6">
    <location>
        <begin position="973"/>
        <end position="983"/>
    </location>
</feature>
<feature type="compositionally biased region" description="Polar residues" evidence="6">
    <location>
        <begin position="59"/>
        <end position="75"/>
    </location>
</feature>
<dbReference type="InterPro" id="IPR003653">
    <property type="entry name" value="Peptidase_C48_C"/>
</dbReference>
<feature type="compositionally biased region" description="Polar residues" evidence="6">
    <location>
        <begin position="844"/>
        <end position="858"/>
    </location>
</feature>
<evidence type="ECO:0000313" key="9">
    <source>
        <dbReference type="Proteomes" id="UP001302812"/>
    </source>
</evidence>
<feature type="region of interest" description="Disordered" evidence="6">
    <location>
        <begin position="916"/>
        <end position="1000"/>
    </location>
</feature>
<accession>A0AAN6QI18</accession>
<dbReference type="GO" id="GO:0005737">
    <property type="term" value="C:cytoplasm"/>
    <property type="evidence" value="ECO:0007669"/>
    <property type="project" value="TreeGrafter"/>
</dbReference>
<evidence type="ECO:0000256" key="6">
    <source>
        <dbReference type="SAM" id="MobiDB-lite"/>
    </source>
</evidence>
<feature type="region of interest" description="Disordered" evidence="6">
    <location>
        <begin position="375"/>
        <end position="467"/>
    </location>
</feature>
<feature type="compositionally biased region" description="Polar residues" evidence="6">
    <location>
        <begin position="218"/>
        <end position="229"/>
    </location>
</feature>
<dbReference type="GeneID" id="89936004"/>
<evidence type="ECO:0000256" key="3">
    <source>
        <dbReference type="ARBA" id="ARBA00022670"/>
    </source>
</evidence>
<comment type="caution">
    <text evidence="8">The sequence shown here is derived from an EMBL/GenBank/DDBJ whole genome shotgun (WGS) entry which is preliminary data.</text>
</comment>
<gene>
    <name evidence="8" type="ORF">N656DRAFT_713220</name>
</gene>
<evidence type="ECO:0000256" key="4">
    <source>
        <dbReference type="ARBA" id="ARBA00022786"/>
    </source>
</evidence>
<feature type="compositionally biased region" description="Basic residues" evidence="6">
    <location>
        <begin position="85"/>
        <end position="109"/>
    </location>
</feature>
<dbReference type="InterPro" id="IPR057501">
    <property type="entry name" value="DeUb_enz_PH"/>
</dbReference>
<feature type="region of interest" description="Disordered" evidence="6">
    <location>
        <begin position="592"/>
        <end position="615"/>
    </location>
</feature>
<dbReference type="GO" id="GO:0016926">
    <property type="term" value="P:protein desumoylation"/>
    <property type="evidence" value="ECO:0007669"/>
    <property type="project" value="TreeGrafter"/>
</dbReference>
<evidence type="ECO:0000256" key="5">
    <source>
        <dbReference type="ARBA" id="ARBA00022801"/>
    </source>
</evidence>
<protein>
    <submittedName>
        <fullName evidence="8">Cysteine proteinase</fullName>
    </submittedName>
</protein>
<sequence length="1027" mass="115021">MNTLNSDPGQPKQPRPSPTLAPEPKRQKQGDIRSRLHGQVEDIVDTEQDTLSKTENHGSRTSLSHSASPGVTEYQTVEAFSGRERSHRRRRQSPGHHLHAVSHVAKRQRTPSEPIEDFDELAQPKPTVTLKRRRLLSKDVEAARSKRSKFGDAADGLILGIHPQRHQYPGCSNKGKERRNGGTDEDDELAQDSNDRAPSEASDNLPIVNPSRCGAPSGLSQKGELSQTKWAKEDTSSSTFSVTVKAAVCQPNFRYLSEDQGPCYLRQPTTRSELRAFTGDGESKSYDWLKISEKVNTLAYHPNSNLIKISQAMDQSSSIGPIGGAMVIKFLNNSDASSVVDWVSKNLKNVAFREERDSKLLQVYDNMSRDINFARAPVRRPSQGSSALPQLAMTSPLTTGVERRDCPSSSTRTPIRNQMQISLQTPSLSQPKPSNSLTTSATRSLRSNPVREQTLDSAASRPSRWTEKNPNWEKEWKMPLVFHRTTVDKEDIPRLDEGECLNDNLIGFGLRYLFDRFLMRHPDLNKRVYLHNSFFYAKLKAGRNAINYEGVKSWTAKVDLLAYDYIVVPVNEHYHWWVAIICNPGKLDPDFRKSHRKTGSPEDAGRADTAQPNQDLCEASSDVEMTEMTESMQSRNHTMTDGRRDPDLIRSDIVDLEDLASTGTPHGRKSGPIARRHNPEDPRIITLDSMGVSHPQAVSHLKKYILAEFEHKRGKVFTEIPQLPGMKAVNIPQQNNFCDCGVYLLGYIQEFVRDPDRFIQVLLQREAPDWDFKPAVLRELWRDTIKEERDRYQKTQESERIKREASAGKRTPTVKAKPETHSSRANSEAFDISRGKQGRKTAWSERSGSAKIASSPTDAQEFGDSSEAGSDQHKDTRDHVPSSAPTLGQASQQLASQQDAPDEVVLLSPRKNGVLPSIEAPEVEELPGRQDEPAFIAKLPTSPPRPSDDGHIVEVPPSTFYRSNSAISRKVSTRPSLTPSSVRQHTRAVKTQPAAHTESRFVLDDDDIPVVQRAELVRQSDTIDLTD</sequence>
<feature type="compositionally biased region" description="Basic and acidic residues" evidence="6">
    <location>
        <begin position="790"/>
        <end position="807"/>
    </location>
</feature>
<feature type="compositionally biased region" description="Basic and acidic residues" evidence="6">
    <location>
        <begin position="870"/>
        <end position="880"/>
    </location>
</feature>
<name>A0AAN6QI18_9PEZI</name>
<evidence type="ECO:0000313" key="8">
    <source>
        <dbReference type="EMBL" id="KAK4110627.1"/>
    </source>
</evidence>
<feature type="compositionally biased region" description="Basic and acidic residues" evidence="6">
    <location>
        <begin position="23"/>
        <end position="40"/>
    </location>
</feature>
<dbReference type="GO" id="GO:0070139">
    <property type="term" value="F:SUMO-specific endopeptidase activity"/>
    <property type="evidence" value="ECO:0007669"/>
    <property type="project" value="TreeGrafter"/>
</dbReference>
<reference evidence="8" key="1">
    <citation type="journal article" date="2023" name="Mol. Phylogenet. Evol.">
        <title>Genome-scale phylogeny and comparative genomics of the fungal order Sordariales.</title>
        <authorList>
            <person name="Hensen N."/>
            <person name="Bonometti L."/>
            <person name="Westerberg I."/>
            <person name="Brannstrom I.O."/>
            <person name="Guillou S."/>
            <person name="Cros-Aarteil S."/>
            <person name="Calhoun S."/>
            <person name="Haridas S."/>
            <person name="Kuo A."/>
            <person name="Mondo S."/>
            <person name="Pangilinan J."/>
            <person name="Riley R."/>
            <person name="LaButti K."/>
            <person name="Andreopoulos B."/>
            <person name="Lipzen A."/>
            <person name="Chen C."/>
            <person name="Yan M."/>
            <person name="Daum C."/>
            <person name="Ng V."/>
            <person name="Clum A."/>
            <person name="Steindorff A."/>
            <person name="Ohm R.A."/>
            <person name="Martin F."/>
            <person name="Silar P."/>
            <person name="Natvig D.O."/>
            <person name="Lalanne C."/>
            <person name="Gautier V."/>
            <person name="Ament-Velasquez S.L."/>
            <person name="Kruys A."/>
            <person name="Hutchinson M.I."/>
            <person name="Powell A.J."/>
            <person name="Barry K."/>
            <person name="Miller A.N."/>
            <person name="Grigoriev I.V."/>
            <person name="Debuchy R."/>
            <person name="Gladieux P."/>
            <person name="Hiltunen Thoren M."/>
            <person name="Johannesson H."/>
        </authorList>
    </citation>
    <scope>NUCLEOTIDE SEQUENCE</scope>
    <source>
        <strain evidence="8">CBS 508.74</strain>
    </source>
</reference>
<dbReference type="Gene3D" id="3.40.395.10">
    <property type="entry name" value="Adenoviral Proteinase, Chain A"/>
    <property type="match status" value="1"/>
</dbReference>